<comment type="caution">
    <text evidence="2">The sequence shown here is derived from an EMBL/GenBank/DDBJ whole genome shotgun (WGS) entry which is preliminary data.</text>
</comment>
<evidence type="ECO:0000313" key="2">
    <source>
        <dbReference type="EMBL" id="GBP00436.1"/>
    </source>
</evidence>
<dbReference type="AlphaFoldDB" id="A0A4C1SEX9"/>
<evidence type="ECO:0000313" key="3">
    <source>
        <dbReference type="Proteomes" id="UP000299102"/>
    </source>
</evidence>
<name>A0A4C1SEX9_EUMVA</name>
<sequence>MTHCRVPPEPGVQARARNERSLPLHRPMRPSRRETAATITYTCSTICLATEFTEFTLSGPAWRAGRGSGGRQSHVGSIKLFLFLPRSTGGRQLGVLRARVI</sequence>
<protein>
    <submittedName>
        <fullName evidence="2">Uncharacterized protein</fullName>
    </submittedName>
</protein>
<dbReference type="EMBL" id="BGZK01003358">
    <property type="protein sequence ID" value="GBP00436.1"/>
    <property type="molecule type" value="Genomic_DNA"/>
</dbReference>
<evidence type="ECO:0000256" key="1">
    <source>
        <dbReference type="SAM" id="MobiDB-lite"/>
    </source>
</evidence>
<proteinExistence type="predicted"/>
<organism evidence="2 3">
    <name type="scientific">Eumeta variegata</name>
    <name type="common">Bagworm moth</name>
    <name type="synonym">Eumeta japonica</name>
    <dbReference type="NCBI Taxonomy" id="151549"/>
    <lineage>
        <taxon>Eukaryota</taxon>
        <taxon>Metazoa</taxon>
        <taxon>Ecdysozoa</taxon>
        <taxon>Arthropoda</taxon>
        <taxon>Hexapoda</taxon>
        <taxon>Insecta</taxon>
        <taxon>Pterygota</taxon>
        <taxon>Neoptera</taxon>
        <taxon>Endopterygota</taxon>
        <taxon>Lepidoptera</taxon>
        <taxon>Glossata</taxon>
        <taxon>Ditrysia</taxon>
        <taxon>Tineoidea</taxon>
        <taxon>Psychidae</taxon>
        <taxon>Oiketicinae</taxon>
        <taxon>Eumeta</taxon>
    </lineage>
</organism>
<gene>
    <name evidence="2" type="ORF">EVAR_90944_1</name>
</gene>
<dbReference type="Proteomes" id="UP000299102">
    <property type="component" value="Unassembled WGS sequence"/>
</dbReference>
<keyword evidence="3" id="KW-1185">Reference proteome</keyword>
<accession>A0A4C1SEX9</accession>
<feature type="region of interest" description="Disordered" evidence="1">
    <location>
        <begin position="1"/>
        <end position="34"/>
    </location>
</feature>
<reference evidence="2 3" key="1">
    <citation type="journal article" date="2019" name="Commun. Biol.">
        <title>The bagworm genome reveals a unique fibroin gene that provides high tensile strength.</title>
        <authorList>
            <person name="Kono N."/>
            <person name="Nakamura H."/>
            <person name="Ohtoshi R."/>
            <person name="Tomita M."/>
            <person name="Numata K."/>
            <person name="Arakawa K."/>
        </authorList>
    </citation>
    <scope>NUCLEOTIDE SEQUENCE [LARGE SCALE GENOMIC DNA]</scope>
</reference>